<dbReference type="Pfam" id="PF05930">
    <property type="entry name" value="Phage_AlpA"/>
    <property type="match status" value="1"/>
</dbReference>
<evidence type="ECO:0008006" key="3">
    <source>
        <dbReference type="Google" id="ProtNLM"/>
    </source>
</evidence>
<protein>
    <recommendedName>
        <fullName evidence="3">AlpA family phage regulatory protein</fullName>
    </recommendedName>
</protein>
<sequence>MDISNGQKALATRADLKRLGIIVSNSTLLRWEARGRFPRRARLAGTSVAWFLHEIEQWLTERAEERSRTHYADFY</sequence>
<dbReference type="Proteomes" id="UP000264719">
    <property type="component" value="Unassembled WGS sequence"/>
</dbReference>
<comment type="caution">
    <text evidence="1">The sequence shown here is derived from an EMBL/GenBank/DDBJ whole genome shotgun (WGS) entry which is preliminary data.</text>
</comment>
<dbReference type="InterPro" id="IPR010260">
    <property type="entry name" value="AlpA"/>
</dbReference>
<dbReference type="EMBL" id="DMVW01000042">
    <property type="protein sequence ID" value="HAR51024.1"/>
    <property type="molecule type" value="Genomic_DNA"/>
</dbReference>
<name>A0A348W912_9RHOB</name>
<proteinExistence type="predicted"/>
<dbReference type="AlphaFoldDB" id="A0A348W912"/>
<dbReference type="RefSeq" id="WP_339854444.1">
    <property type="nucleotide sequence ID" value="NZ_CAXAXR010000010.1"/>
</dbReference>
<organism evidence="1 2">
    <name type="scientific">Roseovarius nubinhibens</name>
    <dbReference type="NCBI Taxonomy" id="314263"/>
    <lineage>
        <taxon>Bacteria</taxon>
        <taxon>Pseudomonadati</taxon>
        <taxon>Pseudomonadota</taxon>
        <taxon>Alphaproteobacteria</taxon>
        <taxon>Rhodobacterales</taxon>
        <taxon>Roseobacteraceae</taxon>
        <taxon>Roseovarius</taxon>
    </lineage>
</organism>
<accession>A0A348W912</accession>
<gene>
    <name evidence="1" type="ORF">DCS45_03970</name>
</gene>
<reference evidence="1 2" key="1">
    <citation type="journal article" date="2018" name="Nat. Biotechnol.">
        <title>A standardized bacterial taxonomy based on genome phylogeny substantially revises the tree of life.</title>
        <authorList>
            <person name="Parks D.H."/>
            <person name="Chuvochina M."/>
            <person name="Waite D.W."/>
            <person name="Rinke C."/>
            <person name="Skarshewski A."/>
            <person name="Chaumeil P.A."/>
            <person name="Hugenholtz P."/>
        </authorList>
    </citation>
    <scope>NUCLEOTIDE SEQUENCE [LARGE SCALE GENOMIC DNA]</scope>
    <source>
        <strain evidence="1">UBA9169</strain>
    </source>
</reference>
<evidence type="ECO:0000313" key="2">
    <source>
        <dbReference type="Proteomes" id="UP000264719"/>
    </source>
</evidence>
<evidence type="ECO:0000313" key="1">
    <source>
        <dbReference type="EMBL" id="HAR51024.1"/>
    </source>
</evidence>